<keyword evidence="8" id="KW-1185">Reference proteome</keyword>
<keyword evidence="5" id="KW-0472">Membrane</keyword>
<sequence length="189" mass="21147">MSKTLKSVFIVLGIILILAIPVVSGYNKMVALDQVVTSAEGDIETELQRRNDLIPNFVNTVKGYATHEKEIFTEVADARAKLGGATNVEERANADAELSSSLSRLLVVVENYPELKANQNFRDLSVELEGTENRIKIKRQEYNEAVKNYNTTIRRFPNSIIAGIFGFEQKDYYKAAEGAKEVPKVDFTK</sequence>
<evidence type="ECO:0000256" key="5">
    <source>
        <dbReference type="ARBA" id="ARBA00023136"/>
    </source>
</evidence>
<dbReference type="EMBL" id="LHUR01000012">
    <property type="protein sequence ID" value="KOA20621.1"/>
    <property type="molecule type" value="Genomic_DNA"/>
</dbReference>
<comment type="similarity">
    <text evidence="2">Belongs to the LemA family.</text>
</comment>
<evidence type="ECO:0000256" key="3">
    <source>
        <dbReference type="ARBA" id="ARBA00022692"/>
    </source>
</evidence>
<feature type="coiled-coil region" evidence="6">
    <location>
        <begin position="121"/>
        <end position="148"/>
    </location>
</feature>
<dbReference type="PANTHER" id="PTHR34478">
    <property type="entry name" value="PROTEIN LEMA"/>
    <property type="match status" value="1"/>
</dbReference>
<name>A0A0L6ZCD2_9CLOT</name>
<dbReference type="AlphaFoldDB" id="A0A0L6ZCD2"/>
<dbReference type="PATRIC" id="fig|1121318.3.peg.767"/>
<dbReference type="InterPro" id="IPR023353">
    <property type="entry name" value="LemA-like_dom_sf"/>
</dbReference>
<proteinExistence type="inferred from homology"/>
<dbReference type="STRING" id="36844.SAMN04488501_103241"/>
<evidence type="ECO:0000256" key="6">
    <source>
        <dbReference type="SAM" id="Coils"/>
    </source>
</evidence>
<keyword evidence="4" id="KW-1133">Transmembrane helix</keyword>
<evidence type="ECO:0000313" key="7">
    <source>
        <dbReference type="EMBL" id="KOA20621.1"/>
    </source>
</evidence>
<dbReference type="Pfam" id="PF04011">
    <property type="entry name" value="LemA"/>
    <property type="match status" value="1"/>
</dbReference>
<gene>
    <name evidence="7" type="ORF">CLHOM_07630</name>
</gene>
<dbReference type="Gene3D" id="1.20.1440.20">
    <property type="entry name" value="LemA-like domain"/>
    <property type="match status" value="1"/>
</dbReference>
<evidence type="ECO:0000313" key="8">
    <source>
        <dbReference type="Proteomes" id="UP000037043"/>
    </source>
</evidence>
<keyword evidence="6" id="KW-0175">Coiled coil</keyword>
<evidence type="ECO:0000256" key="4">
    <source>
        <dbReference type="ARBA" id="ARBA00022989"/>
    </source>
</evidence>
<accession>A0A0L6ZCD2</accession>
<dbReference type="Proteomes" id="UP000037043">
    <property type="component" value="Unassembled WGS sequence"/>
</dbReference>
<reference evidence="8" key="1">
    <citation type="submission" date="2015-08" db="EMBL/GenBank/DDBJ databases">
        <title>Genome sequence of the strict anaerobe Clostridium homopropionicum LuHBu1 (DSM 5847T).</title>
        <authorList>
            <person name="Poehlein A."/>
            <person name="Beck M."/>
            <person name="Schiel-Bengelsdorf B."/>
            <person name="Bengelsdorf F.R."/>
            <person name="Daniel R."/>
            <person name="Duerre P."/>
        </authorList>
    </citation>
    <scope>NUCLEOTIDE SEQUENCE [LARGE SCALE GENOMIC DNA]</scope>
    <source>
        <strain evidence="8">DSM 5847</strain>
    </source>
</reference>
<organism evidence="7 8">
    <name type="scientific">Clostridium homopropionicum DSM 5847</name>
    <dbReference type="NCBI Taxonomy" id="1121318"/>
    <lineage>
        <taxon>Bacteria</taxon>
        <taxon>Bacillati</taxon>
        <taxon>Bacillota</taxon>
        <taxon>Clostridia</taxon>
        <taxon>Eubacteriales</taxon>
        <taxon>Clostridiaceae</taxon>
        <taxon>Clostridium</taxon>
    </lineage>
</organism>
<evidence type="ECO:0000256" key="1">
    <source>
        <dbReference type="ARBA" id="ARBA00004167"/>
    </source>
</evidence>
<keyword evidence="3" id="KW-0812">Transmembrane</keyword>
<dbReference type="SUPFAM" id="SSF140478">
    <property type="entry name" value="LemA-like"/>
    <property type="match status" value="1"/>
</dbReference>
<dbReference type="PANTHER" id="PTHR34478:SF2">
    <property type="entry name" value="MEMBRANE PROTEIN"/>
    <property type="match status" value="1"/>
</dbReference>
<protein>
    <submittedName>
        <fullName evidence="7">LemA family protein</fullName>
    </submittedName>
</protein>
<comment type="caution">
    <text evidence="7">The sequence shown here is derived from an EMBL/GenBank/DDBJ whole genome shotgun (WGS) entry which is preliminary data.</text>
</comment>
<evidence type="ECO:0000256" key="2">
    <source>
        <dbReference type="ARBA" id="ARBA00008854"/>
    </source>
</evidence>
<comment type="subcellular location">
    <subcellularLocation>
        <location evidence="1">Membrane</location>
        <topology evidence="1">Single-pass membrane protein</topology>
    </subcellularLocation>
</comment>
<dbReference type="InterPro" id="IPR007156">
    <property type="entry name" value="MamQ_LemA"/>
</dbReference>
<dbReference type="GO" id="GO:0016020">
    <property type="term" value="C:membrane"/>
    <property type="evidence" value="ECO:0007669"/>
    <property type="project" value="UniProtKB-SubCell"/>
</dbReference>
<dbReference type="RefSeq" id="WP_052220354.1">
    <property type="nucleotide sequence ID" value="NZ_LHUR01000012.1"/>
</dbReference>